<sequence length="243" mass="26534">MNRTIFITGASTGLGLSLSKGFMEAGDTVIGITKTKRHWPKALKQVNSNSKFKLICADLTKEKAVAALVKKIQKAFPKIDILINNAGYIDHVSRVEKTSAREFKNNFEINLFSAFLMCKTVLPIFIKQKSGLIINISSMAGKRAVPRLAGYSASKFGVLALSQCIAKENIENNIKCFTICPGGMNTEMREKVFGKEDAQKQQAPDFVADVIMKTVSGEIPVDSGGDIVIRHGKITAINPVPEK</sequence>
<dbReference type="PROSITE" id="PS00061">
    <property type="entry name" value="ADH_SHORT"/>
    <property type="match status" value="1"/>
</dbReference>
<dbReference type="InterPro" id="IPR020904">
    <property type="entry name" value="Sc_DH/Rdtase_CS"/>
</dbReference>
<name>A0A1G1KTP9_9BACT</name>
<comment type="caution">
    <text evidence="4">The sequence shown here is derived from an EMBL/GenBank/DDBJ whole genome shotgun (WGS) entry which is preliminary data.</text>
</comment>
<dbReference type="Proteomes" id="UP000178187">
    <property type="component" value="Unassembled WGS sequence"/>
</dbReference>
<dbReference type="InterPro" id="IPR051911">
    <property type="entry name" value="SDR_oxidoreductase"/>
</dbReference>
<protein>
    <recommendedName>
        <fullName evidence="6">3-oxoacyl-ACP reductase</fullName>
    </recommendedName>
</protein>
<evidence type="ECO:0008006" key="6">
    <source>
        <dbReference type="Google" id="ProtNLM"/>
    </source>
</evidence>
<evidence type="ECO:0000256" key="1">
    <source>
        <dbReference type="ARBA" id="ARBA00006484"/>
    </source>
</evidence>
<dbReference type="InterPro" id="IPR002347">
    <property type="entry name" value="SDR_fam"/>
</dbReference>
<evidence type="ECO:0000313" key="5">
    <source>
        <dbReference type="Proteomes" id="UP000178187"/>
    </source>
</evidence>
<dbReference type="AlphaFoldDB" id="A0A1G1KTP9"/>
<dbReference type="GO" id="GO:0016491">
    <property type="term" value="F:oxidoreductase activity"/>
    <property type="evidence" value="ECO:0007669"/>
    <property type="project" value="UniProtKB-KW"/>
</dbReference>
<dbReference type="PANTHER" id="PTHR43976:SF16">
    <property type="entry name" value="SHORT-CHAIN DEHYDROGENASE_REDUCTASE FAMILY PROTEIN"/>
    <property type="match status" value="1"/>
</dbReference>
<dbReference type="SUPFAM" id="SSF51735">
    <property type="entry name" value="NAD(P)-binding Rossmann-fold domains"/>
    <property type="match status" value="1"/>
</dbReference>
<organism evidence="4 5">
    <name type="scientific">Candidatus Danuiimicrobium aquiferis</name>
    <dbReference type="NCBI Taxonomy" id="1801832"/>
    <lineage>
        <taxon>Bacteria</taxon>
        <taxon>Pseudomonadati</taxon>
        <taxon>Candidatus Omnitrophota</taxon>
        <taxon>Candidatus Danuiimicrobium</taxon>
    </lineage>
</organism>
<gene>
    <name evidence="4" type="ORF">A3G33_03295</name>
</gene>
<evidence type="ECO:0000313" key="4">
    <source>
        <dbReference type="EMBL" id="OGW96344.1"/>
    </source>
</evidence>
<dbReference type="InterPro" id="IPR036291">
    <property type="entry name" value="NAD(P)-bd_dom_sf"/>
</dbReference>
<dbReference type="PRINTS" id="PR00081">
    <property type="entry name" value="GDHRDH"/>
</dbReference>
<dbReference type="PRINTS" id="PR00080">
    <property type="entry name" value="SDRFAMILY"/>
</dbReference>
<dbReference type="EMBL" id="MHFR01000051">
    <property type="protein sequence ID" value="OGW96344.1"/>
    <property type="molecule type" value="Genomic_DNA"/>
</dbReference>
<reference evidence="4 5" key="1">
    <citation type="journal article" date="2016" name="Nat. Commun.">
        <title>Thousands of microbial genomes shed light on interconnected biogeochemical processes in an aquifer system.</title>
        <authorList>
            <person name="Anantharaman K."/>
            <person name="Brown C.T."/>
            <person name="Hug L.A."/>
            <person name="Sharon I."/>
            <person name="Castelle C.J."/>
            <person name="Probst A.J."/>
            <person name="Thomas B.C."/>
            <person name="Singh A."/>
            <person name="Wilkins M.J."/>
            <person name="Karaoz U."/>
            <person name="Brodie E.L."/>
            <person name="Williams K.H."/>
            <person name="Hubbard S.S."/>
            <person name="Banfield J.F."/>
        </authorList>
    </citation>
    <scope>NUCLEOTIDE SEQUENCE [LARGE SCALE GENOMIC DNA]</scope>
</reference>
<evidence type="ECO:0000256" key="2">
    <source>
        <dbReference type="ARBA" id="ARBA00023002"/>
    </source>
</evidence>
<keyword evidence="2" id="KW-0560">Oxidoreductase</keyword>
<dbReference type="Gene3D" id="3.40.50.720">
    <property type="entry name" value="NAD(P)-binding Rossmann-like Domain"/>
    <property type="match status" value="1"/>
</dbReference>
<accession>A0A1G1KTP9</accession>
<dbReference type="Pfam" id="PF00106">
    <property type="entry name" value="adh_short"/>
    <property type="match status" value="1"/>
</dbReference>
<evidence type="ECO:0000256" key="3">
    <source>
        <dbReference type="RuleBase" id="RU000363"/>
    </source>
</evidence>
<dbReference type="CDD" id="cd05233">
    <property type="entry name" value="SDR_c"/>
    <property type="match status" value="1"/>
</dbReference>
<comment type="similarity">
    <text evidence="1 3">Belongs to the short-chain dehydrogenases/reductases (SDR) family.</text>
</comment>
<proteinExistence type="inferred from homology"/>
<dbReference type="PANTHER" id="PTHR43976">
    <property type="entry name" value="SHORT CHAIN DEHYDROGENASE"/>
    <property type="match status" value="1"/>
</dbReference>